<comment type="caution">
    <text evidence="2">The sequence shown here is derived from an EMBL/GenBank/DDBJ whole genome shotgun (WGS) entry which is preliminary data.</text>
</comment>
<dbReference type="PANTHER" id="PTHR48200:SF1">
    <property type="entry name" value="AMINOTRANSFERASE-LIKE PLANT MOBILE DOMAIN-CONTAINING PROTEIN"/>
    <property type="match status" value="1"/>
</dbReference>
<proteinExistence type="predicted"/>
<gene>
    <name evidence="2" type="ORF">Golob_025406</name>
</gene>
<evidence type="ECO:0000256" key="1">
    <source>
        <dbReference type="SAM" id="Coils"/>
    </source>
</evidence>
<dbReference type="EMBL" id="JABEZX010223019">
    <property type="protein sequence ID" value="MBA0575599.1"/>
    <property type="molecule type" value="Genomic_DNA"/>
</dbReference>
<accession>A0A7J8NF97</accession>
<dbReference type="Proteomes" id="UP000593572">
    <property type="component" value="Unassembled WGS sequence"/>
</dbReference>
<name>A0A7J8NF97_9ROSI</name>
<organism evidence="2 3">
    <name type="scientific">Gossypium lobatum</name>
    <dbReference type="NCBI Taxonomy" id="34289"/>
    <lineage>
        <taxon>Eukaryota</taxon>
        <taxon>Viridiplantae</taxon>
        <taxon>Streptophyta</taxon>
        <taxon>Embryophyta</taxon>
        <taxon>Tracheophyta</taxon>
        <taxon>Spermatophyta</taxon>
        <taxon>Magnoliopsida</taxon>
        <taxon>eudicotyledons</taxon>
        <taxon>Gunneridae</taxon>
        <taxon>Pentapetalae</taxon>
        <taxon>rosids</taxon>
        <taxon>malvids</taxon>
        <taxon>Malvales</taxon>
        <taxon>Malvaceae</taxon>
        <taxon>Malvoideae</taxon>
        <taxon>Gossypium</taxon>
    </lineage>
</organism>
<sequence>MTTPEYDWWRGKRINDNVPSSSTRPIEEHLQVFPIELEIVKQDFEKKSLELRKRIEKLEEENIQLGLDVNVQKVAELERLLHQHRSRNSVIELKASLIEIEEFKRKIDELNAAL</sequence>
<dbReference type="PANTHER" id="PTHR48200">
    <property type="entry name" value="PROTEIN, PUTATIVE-RELATED"/>
    <property type="match status" value="1"/>
</dbReference>
<protein>
    <submittedName>
        <fullName evidence="2">Uncharacterized protein</fullName>
    </submittedName>
</protein>
<dbReference type="AlphaFoldDB" id="A0A7J8NF97"/>
<evidence type="ECO:0000313" key="2">
    <source>
        <dbReference type="EMBL" id="MBA0575599.1"/>
    </source>
</evidence>
<keyword evidence="3" id="KW-1185">Reference proteome</keyword>
<keyword evidence="1" id="KW-0175">Coiled coil</keyword>
<reference evidence="2 3" key="1">
    <citation type="journal article" date="2019" name="Genome Biol. Evol.">
        <title>Insights into the evolution of the New World diploid cottons (Gossypium, subgenus Houzingenia) based on genome sequencing.</title>
        <authorList>
            <person name="Grover C.E."/>
            <person name="Arick M.A. 2nd"/>
            <person name="Thrash A."/>
            <person name="Conover J.L."/>
            <person name="Sanders W.S."/>
            <person name="Peterson D.G."/>
            <person name="Frelichowski J.E."/>
            <person name="Scheffler J.A."/>
            <person name="Scheffler B.E."/>
            <person name="Wendel J.F."/>
        </authorList>
    </citation>
    <scope>NUCLEOTIDE SEQUENCE [LARGE SCALE GENOMIC DNA]</scope>
    <source>
        <strain evidence="2">157</strain>
        <tissue evidence="2">Leaf</tissue>
    </source>
</reference>
<feature type="coiled-coil region" evidence="1">
    <location>
        <begin position="41"/>
        <end position="68"/>
    </location>
</feature>
<evidence type="ECO:0000313" key="3">
    <source>
        <dbReference type="Proteomes" id="UP000593572"/>
    </source>
</evidence>